<organism evidence="1 2">
    <name type="scientific">Mycobacterium shottsii</name>
    <dbReference type="NCBI Taxonomy" id="133549"/>
    <lineage>
        <taxon>Bacteria</taxon>
        <taxon>Bacillati</taxon>
        <taxon>Actinomycetota</taxon>
        <taxon>Actinomycetes</taxon>
        <taxon>Mycobacteriales</taxon>
        <taxon>Mycobacteriaceae</taxon>
        <taxon>Mycobacterium</taxon>
        <taxon>Mycobacterium ulcerans group</taxon>
    </lineage>
</organism>
<keyword evidence="2" id="KW-1185">Reference proteome</keyword>
<gene>
    <name evidence="1" type="ORF">MSHO_44290</name>
</gene>
<reference evidence="1 2" key="1">
    <citation type="journal article" date="2019" name="Emerg. Microbes Infect.">
        <title>Comprehensive subspecies identification of 175 nontuberculous mycobacteria species based on 7547 genomic profiles.</title>
        <authorList>
            <person name="Matsumoto Y."/>
            <person name="Kinjo T."/>
            <person name="Motooka D."/>
            <person name="Nabeya D."/>
            <person name="Jung N."/>
            <person name="Uechi K."/>
            <person name="Horii T."/>
            <person name="Iida T."/>
            <person name="Fujita J."/>
            <person name="Nakamura S."/>
        </authorList>
    </citation>
    <scope>NUCLEOTIDE SEQUENCE [LARGE SCALE GENOMIC DNA]</scope>
    <source>
        <strain evidence="1 2">JCM 12657</strain>
    </source>
</reference>
<dbReference type="EMBL" id="AP022572">
    <property type="protein sequence ID" value="BBX59084.1"/>
    <property type="molecule type" value="Genomic_DNA"/>
</dbReference>
<protein>
    <submittedName>
        <fullName evidence="1">Uncharacterized protein</fullName>
    </submittedName>
</protein>
<sequence>MPEGLQRMARRAGWRVDNERIRQLWREEGLRVSARVISVATNSPPSPSQRDRSA</sequence>
<accession>A0A7I7LH40</accession>
<proteinExistence type="predicted"/>
<dbReference type="KEGG" id="msho:MSHO_44290"/>
<evidence type="ECO:0000313" key="1">
    <source>
        <dbReference type="EMBL" id="BBX59084.1"/>
    </source>
</evidence>
<name>A0A7I7LH40_9MYCO</name>
<dbReference type="Proteomes" id="UP000467164">
    <property type="component" value="Chromosome"/>
</dbReference>
<evidence type="ECO:0000313" key="2">
    <source>
        <dbReference type="Proteomes" id="UP000467164"/>
    </source>
</evidence>
<dbReference type="AlphaFoldDB" id="A0A7I7LH40"/>